<keyword evidence="6" id="KW-0418">Kinase</keyword>
<dbReference type="Pfam" id="PF02518">
    <property type="entry name" value="HATPase_c"/>
    <property type="match status" value="1"/>
</dbReference>
<evidence type="ECO:0000256" key="3">
    <source>
        <dbReference type="ARBA" id="ARBA00022553"/>
    </source>
</evidence>
<sequence length="333" mass="35787">MALVFSSATPLLLLDAHLVVKAASGSFCAAFGLDPDMVVGAELVALGTGEWGLPQLRSLLRATVSGNAAIKAYELDLVRLGQPTRTLILNAHKLDYLGSDEVRIALAVLDVTDMRLAEKLKDDVVREKQVLLQELQHRVANSLQIIASVLMQSARKVQSDEARSHLNDAHHRVMSIATLQRQLAATKSGDVVLLPYFADLCDSIGASMIYDHDLLTLTAIVDDSITTSEVSVSLGLIVTELVINALKHAFPERERSGKITVEYWSRPTGWRLTVEDNGVGMPGDHITRKPGLGTGIVDALSKQLNATVTITGLSPGTRVAIIHHEGASTALLA</sequence>
<evidence type="ECO:0000256" key="7">
    <source>
        <dbReference type="ARBA" id="ARBA00022840"/>
    </source>
</evidence>
<dbReference type="Gene3D" id="3.30.565.10">
    <property type="entry name" value="Histidine kinase-like ATPase, C-terminal domain"/>
    <property type="match status" value="1"/>
</dbReference>
<dbReference type="SMART" id="SM00387">
    <property type="entry name" value="HATPase_c"/>
    <property type="match status" value="1"/>
</dbReference>
<dbReference type="GO" id="GO:0004673">
    <property type="term" value="F:protein histidine kinase activity"/>
    <property type="evidence" value="ECO:0007669"/>
    <property type="project" value="UniProtKB-EC"/>
</dbReference>
<dbReference type="GO" id="GO:0005524">
    <property type="term" value="F:ATP binding"/>
    <property type="evidence" value="ECO:0007669"/>
    <property type="project" value="UniProtKB-KW"/>
</dbReference>
<gene>
    <name evidence="10" type="ORF">H3Z74_07860</name>
</gene>
<feature type="chain" id="PRO_5028799355" description="histidine kinase" evidence="8">
    <location>
        <begin position="23"/>
        <end position="333"/>
    </location>
</feature>
<feature type="signal peptide" evidence="8">
    <location>
        <begin position="1"/>
        <end position="22"/>
    </location>
</feature>
<evidence type="ECO:0000256" key="1">
    <source>
        <dbReference type="ARBA" id="ARBA00000085"/>
    </source>
</evidence>
<keyword evidence="11" id="KW-1185">Reference proteome</keyword>
<evidence type="ECO:0000256" key="8">
    <source>
        <dbReference type="SAM" id="SignalP"/>
    </source>
</evidence>
<dbReference type="InterPro" id="IPR035965">
    <property type="entry name" value="PAS-like_dom_sf"/>
</dbReference>
<dbReference type="PANTHER" id="PTHR41523">
    <property type="entry name" value="TWO-COMPONENT SYSTEM SENSOR PROTEIN"/>
    <property type="match status" value="1"/>
</dbReference>
<dbReference type="Pfam" id="PF07568">
    <property type="entry name" value="HisKA_2"/>
    <property type="match status" value="1"/>
</dbReference>
<evidence type="ECO:0000313" key="11">
    <source>
        <dbReference type="Proteomes" id="UP000516148"/>
    </source>
</evidence>
<dbReference type="KEGG" id="spap:H3Z74_07860"/>
<dbReference type="Proteomes" id="UP000516148">
    <property type="component" value="Chromosome"/>
</dbReference>
<evidence type="ECO:0000259" key="9">
    <source>
        <dbReference type="SMART" id="SM00387"/>
    </source>
</evidence>
<reference evidence="10 11" key="1">
    <citation type="submission" date="2020-09" db="EMBL/GenBank/DDBJ databases">
        <title>Sphingomonas sp., a new species isolated from pork steak.</title>
        <authorList>
            <person name="Heidler von Heilborn D."/>
        </authorList>
    </citation>
    <scope>NUCLEOTIDE SEQUENCE [LARGE SCALE GENOMIC DNA]</scope>
    <source>
        <strain evidence="11">S8-3T</strain>
    </source>
</reference>
<keyword evidence="4" id="KW-0808">Transferase</keyword>
<proteinExistence type="predicted"/>
<dbReference type="InterPro" id="IPR036890">
    <property type="entry name" value="HATPase_C_sf"/>
</dbReference>
<dbReference type="InterPro" id="IPR003594">
    <property type="entry name" value="HATPase_dom"/>
</dbReference>
<name>A0A7H0LQH0_9SPHN</name>
<keyword evidence="8" id="KW-0732">Signal</keyword>
<dbReference type="SUPFAM" id="SSF55874">
    <property type="entry name" value="ATPase domain of HSP90 chaperone/DNA topoisomerase II/histidine kinase"/>
    <property type="match status" value="1"/>
</dbReference>
<keyword evidence="7 10" id="KW-0067">ATP-binding</keyword>
<protein>
    <recommendedName>
        <fullName evidence="2">histidine kinase</fullName>
        <ecNumber evidence="2">2.7.13.3</ecNumber>
    </recommendedName>
</protein>
<dbReference type="EMBL" id="CP061038">
    <property type="protein sequence ID" value="QNQ11923.1"/>
    <property type="molecule type" value="Genomic_DNA"/>
</dbReference>
<accession>A0A7H0LQH0</accession>
<evidence type="ECO:0000256" key="2">
    <source>
        <dbReference type="ARBA" id="ARBA00012438"/>
    </source>
</evidence>
<dbReference type="EC" id="2.7.13.3" evidence="2"/>
<dbReference type="AlphaFoldDB" id="A0A7H0LQH0"/>
<evidence type="ECO:0000256" key="6">
    <source>
        <dbReference type="ARBA" id="ARBA00022777"/>
    </source>
</evidence>
<organism evidence="10 11">
    <name type="scientific">Sphingomonas alpina</name>
    <dbReference type="NCBI Taxonomy" id="653931"/>
    <lineage>
        <taxon>Bacteria</taxon>
        <taxon>Pseudomonadati</taxon>
        <taxon>Pseudomonadota</taxon>
        <taxon>Alphaproteobacteria</taxon>
        <taxon>Sphingomonadales</taxon>
        <taxon>Sphingomonadaceae</taxon>
        <taxon>Sphingomonas</taxon>
    </lineage>
</organism>
<dbReference type="InterPro" id="IPR011495">
    <property type="entry name" value="Sig_transdc_His_kin_sub2_dim/P"/>
</dbReference>
<dbReference type="SUPFAM" id="SSF55785">
    <property type="entry name" value="PYP-like sensor domain (PAS domain)"/>
    <property type="match status" value="1"/>
</dbReference>
<keyword evidence="5" id="KW-0547">Nucleotide-binding</keyword>
<feature type="domain" description="Histidine kinase/HSP90-like ATPase" evidence="9">
    <location>
        <begin position="229"/>
        <end position="327"/>
    </location>
</feature>
<evidence type="ECO:0000313" key="10">
    <source>
        <dbReference type="EMBL" id="QNQ11923.1"/>
    </source>
</evidence>
<dbReference type="PANTHER" id="PTHR41523:SF8">
    <property type="entry name" value="ETHYLENE RESPONSE SENSOR PROTEIN"/>
    <property type="match status" value="1"/>
</dbReference>
<keyword evidence="3" id="KW-0597">Phosphoprotein</keyword>
<dbReference type="Gene3D" id="3.30.450.20">
    <property type="entry name" value="PAS domain"/>
    <property type="match status" value="1"/>
</dbReference>
<evidence type="ECO:0000256" key="5">
    <source>
        <dbReference type="ARBA" id="ARBA00022741"/>
    </source>
</evidence>
<comment type="catalytic activity">
    <reaction evidence="1">
        <text>ATP + protein L-histidine = ADP + protein N-phospho-L-histidine.</text>
        <dbReference type="EC" id="2.7.13.3"/>
    </reaction>
</comment>
<evidence type="ECO:0000256" key="4">
    <source>
        <dbReference type="ARBA" id="ARBA00022679"/>
    </source>
</evidence>